<feature type="chain" id="PRO_5038984763" evidence="1">
    <location>
        <begin position="25"/>
        <end position="365"/>
    </location>
</feature>
<feature type="domain" description="SsuA/THI5-like" evidence="2">
    <location>
        <begin position="98"/>
        <end position="299"/>
    </location>
</feature>
<dbReference type="EMBL" id="JABAGR010000008">
    <property type="protein sequence ID" value="NMF26457.1"/>
    <property type="molecule type" value="Genomic_DNA"/>
</dbReference>
<proteinExistence type="predicted"/>
<dbReference type="PROSITE" id="PS51257">
    <property type="entry name" value="PROKAR_LIPOPROTEIN"/>
    <property type="match status" value="1"/>
</dbReference>
<sequence length="365" mass="37760">MQKNMTRREALATLAGLGLTGVLAGCGTGASDSSASDSSKSGGAKASKAKASDDVVVRVASLKGPTTIGLVKMMDTTSGIPADGSTLPQDNSAKKGSGIQYAYAVSASPDELLPQIIQGKVDIACVPSNVGSVLYNKTEGKIRVIDVNTLGVLSVVTGDSSVKGFEDLAGKTVYVSGKGSSPEYVLDFLLGKAGIADKVTVEWKSEHAEVAAVLASDPTAVGILPQPFTTATLVQNGSLKAPVDLTDVWKKYATDGSEFVMGTTIVRAEFADEHPAAVADFLKRHAKSVKQVNADPKAAAPLVVKAGIVPKEPIAVKAIPQCNVVCITGKKMKRALEGYLKVLYDANKASVGGALPADDFYYQQA</sequence>
<evidence type="ECO:0000256" key="1">
    <source>
        <dbReference type="SAM" id="SignalP"/>
    </source>
</evidence>
<dbReference type="Pfam" id="PF09084">
    <property type="entry name" value="NMT1"/>
    <property type="match status" value="1"/>
</dbReference>
<dbReference type="Gene3D" id="3.40.190.10">
    <property type="entry name" value="Periplasmic binding protein-like II"/>
    <property type="match status" value="2"/>
</dbReference>
<dbReference type="PANTHER" id="PTHR30024">
    <property type="entry name" value="ALIPHATIC SULFONATES-BINDING PROTEIN-RELATED"/>
    <property type="match status" value="1"/>
</dbReference>
<evidence type="ECO:0000313" key="4">
    <source>
        <dbReference type="Proteomes" id="UP000565613"/>
    </source>
</evidence>
<evidence type="ECO:0000259" key="2">
    <source>
        <dbReference type="Pfam" id="PF09084"/>
    </source>
</evidence>
<dbReference type="Proteomes" id="UP000565613">
    <property type="component" value="Unassembled WGS sequence"/>
</dbReference>
<dbReference type="PANTHER" id="PTHR30024:SF46">
    <property type="entry name" value="ABC TRANSPORTER, SUBSTRATE-BINDING LIPOPROTEIN"/>
    <property type="match status" value="1"/>
</dbReference>
<evidence type="ECO:0000313" key="3">
    <source>
        <dbReference type="EMBL" id="NMF26457.1"/>
    </source>
</evidence>
<name>A0A7X9Y0X5_9ACTN</name>
<dbReference type="PROSITE" id="PS51318">
    <property type="entry name" value="TAT"/>
    <property type="match status" value="1"/>
</dbReference>
<dbReference type="InterPro" id="IPR006311">
    <property type="entry name" value="TAT_signal"/>
</dbReference>
<protein>
    <submittedName>
        <fullName evidence="3">ABC transporter substrate-binding protein</fullName>
    </submittedName>
</protein>
<keyword evidence="1" id="KW-0732">Signal</keyword>
<comment type="caution">
    <text evidence="3">The sequence shown here is derived from an EMBL/GenBank/DDBJ whole genome shotgun (WGS) entry which is preliminary data.</text>
</comment>
<dbReference type="InterPro" id="IPR027024">
    <property type="entry name" value="UCP027386_ABC_sbc_TM0202"/>
</dbReference>
<dbReference type="PIRSF" id="PIRSF027386">
    <property type="entry name" value="UCP027386_ABC_sbc_TM0202"/>
    <property type="match status" value="1"/>
</dbReference>
<organism evidence="3 4">
    <name type="scientific">Parafannyhessea umbonata</name>
    <dbReference type="NCBI Taxonomy" id="604330"/>
    <lineage>
        <taxon>Bacteria</taxon>
        <taxon>Bacillati</taxon>
        <taxon>Actinomycetota</taxon>
        <taxon>Coriobacteriia</taxon>
        <taxon>Coriobacteriales</taxon>
        <taxon>Atopobiaceae</taxon>
        <taxon>Parafannyhessea</taxon>
    </lineage>
</organism>
<dbReference type="SUPFAM" id="SSF53850">
    <property type="entry name" value="Periplasmic binding protein-like II"/>
    <property type="match status" value="1"/>
</dbReference>
<feature type="signal peptide" evidence="1">
    <location>
        <begin position="1"/>
        <end position="24"/>
    </location>
</feature>
<accession>A0A7X9Y0X5</accession>
<dbReference type="InterPro" id="IPR015168">
    <property type="entry name" value="SsuA/THI5"/>
</dbReference>
<reference evidence="3 4" key="1">
    <citation type="submission" date="2020-04" db="EMBL/GenBank/DDBJ databases">
        <authorList>
            <person name="Hitch T.C.A."/>
            <person name="Wylensek D."/>
            <person name="Clavel T."/>
        </authorList>
    </citation>
    <scope>NUCLEOTIDE SEQUENCE [LARGE SCALE GENOMIC DNA]</scope>
    <source>
        <strain evidence="3 4">105184</strain>
    </source>
</reference>
<gene>
    <name evidence="3" type="ORF">HF885_08455</name>
</gene>
<dbReference type="AlphaFoldDB" id="A0A7X9Y0X5"/>
<dbReference type="RefSeq" id="WP_170104505.1">
    <property type="nucleotide sequence ID" value="NZ_JABAGR010000008.1"/>
</dbReference>